<evidence type="ECO:0000313" key="5">
    <source>
        <dbReference type="Proteomes" id="UP000284219"/>
    </source>
</evidence>
<dbReference type="InterPro" id="IPR050922">
    <property type="entry name" value="LytR/CpsA/Psr_CW_biosynth"/>
</dbReference>
<protein>
    <recommendedName>
        <fullName evidence="3">Cell envelope-related transcriptional attenuator domain-containing protein</fullName>
    </recommendedName>
</protein>
<gene>
    <name evidence="4" type="ORF">BEP19_05230</name>
</gene>
<dbReference type="Pfam" id="PF03816">
    <property type="entry name" value="LytR_cpsA_psr"/>
    <property type="match status" value="1"/>
</dbReference>
<feature type="region of interest" description="Disordered" evidence="2">
    <location>
        <begin position="43"/>
        <end position="64"/>
    </location>
</feature>
<dbReference type="EMBL" id="MCHY01000008">
    <property type="protein sequence ID" value="RKD23833.1"/>
    <property type="molecule type" value="Genomic_DNA"/>
</dbReference>
<dbReference type="NCBIfam" id="TIGR00350">
    <property type="entry name" value="lytR_cpsA_psr"/>
    <property type="match status" value="1"/>
</dbReference>
<dbReference type="PANTHER" id="PTHR33392">
    <property type="entry name" value="POLYISOPRENYL-TEICHOIC ACID--PEPTIDOGLYCAN TEICHOIC ACID TRANSFERASE TAGU"/>
    <property type="match status" value="1"/>
</dbReference>
<proteinExistence type="inferred from homology"/>
<dbReference type="Proteomes" id="UP000284219">
    <property type="component" value="Unassembled WGS sequence"/>
</dbReference>
<comment type="caution">
    <text evidence="4">The sequence shown here is derived from an EMBL/GenBank/DDBJ whole genome shotgun (WGS) entry which is preliminary data.</text>
</comment>
<name>A0A419SIJ9_9BACL</name>
<evidence type="ECO:0000313" key="4">
    <source>
        <dbReference type="EMBL" id="RKD23833.1"/>
    </source>
</evidence>
<feature type="domain" description="Cell envelope-related transcriptional attenuator" evidence="3">
    <location>
        <begin position="86"/>
        <end position="236"/>
    </location>
</feature>
<reference evidence="4 5" key="1">
    <citation type="submission" date="2016-08" db="EMBL/GenBank/DDBJ databases">
        <title>Novel Firmicute Genomes.</title>
        <authorList>
            <person name="Poppleton D.I."/>
            <person name="Gribaldo S."/>
        </authorList>
    </citation>
    <scope>NUCLEOTIDE SEQUENCE [LARGE SCALE GENOMIC DNA]</scope>
    <source>
        <strain evidence="4 5">RAOx-1</strain>
    </source>
</reference>
<dbReference type="RefSeq" id="WP_120189061.1">
    <property type="nucleotide sequence ID" value="NZ_MCHY01000008.1"/>
</dbReference>
<organism evidence="4 5">
    <name type="scientific">Ammoniphilus oxalaticus</name>
    <dbReference type="NCBI Taxonomy" id="66863"/>
    <lineage>
        <taxon>Bacteria</taxon>
        <taxon>Bacillati</taxon>
        <taxon>Bacillota</taxon>
        <taxon>Bacilli</taxon>
        <taxon>Bacillales</taxon>
        <taxon>Paenibacillaceae</taxon>
        <taxon>Aneurinibacillus group</taxon>
        <taxon>Ammoniphilus</taxon>
    </lineage>
</organism>
<dbReference type="OrthoDB" id="27330at2"/>
<comment type="similarity">
    <text evidence="1">Belongs to the LytR/CpsA/Psr (LCP) family.</text>
</comment>
<evidence type="ECO:0000256" key="2">
    <source>
        <dbReference type="SAM" id="MobiDB-lite"/>
    </source>
</evidence>
<keyword evidence="5" id="KW-1185">Reference proteome</keyword>
<dbReference type="PANTHER" id="PTHR33392:SF6">
    <property type="entry name" value="POLYISOPRENYL-TEICHOIC ACID--PEPTIDOGLYCAN TEICHOIC ACID TRANSFERASE TAGU"/>
    <property type="match status" value="1"/>
</dbReference>
<evidence type="ECO:0000256" key="1">
    <source>
        <dbReference type="ARBA" id="ARBA00006068"/>
    </source>
</evidence>
<dbReference type="InterPro" id="IPR004474">
    <property type="entry name" value="LytR_CpsA_psr"/>
</dbReference>
<dbReference type="AlphaFoldDB" id="A0A419SIJ9"/>
<dbReference type="Gene3D" id="3.40.630.190">
    <property type="entry name" value="LCP protein"/>
    <property type="match status" value="1"/>
</dbReference>
<sequence>MKRAIVVTLLIGFLMSVGLTGYGYFKYTRMTGEWFEPLHSIQSDQWRQDEEPSPPNEQKKKEQRPRLDPFTIMILGVDTRGEKKARSDTIILAAVNPTSQQVKLLSIPRDTLVKIPGYGQDKFNHAMFYGGAPLVKQTIEDFLGIKVDRYATIDFEGFIKLVDSLDGVKVDVKRRMKYRDPSDGTEIDLHPGLQQLDGKQALDYARFRKSEIGSDASDFDRMDRQQEVMKQLADKATRFTTLFRVFKLMDILEEHVKTDLTSDEIGRLAILFKGFSSSEIETMELGGTSRRMPKHGYNLWFHVVSDEEKKRIQHLIQKTLEDDKLPETAGP</sequence>
<accession>A0A419SIJ9</accession>
<evidence type="ECO:0000259" key="3">
    <source>
        <dbReference type="Pfam" id="PF03816"/>
    </source>
</evidence>